<reference evidence="1" key="1">
    <citation type="submission" date="2021-03" db="EMBL/GenBank/DDBJ databases">
        <title>Whole genome sequence of Jiella sp. CQZ9-1.</title>
        <authorList>
            <person name="Tuo L."/>
        </authorList>
    </citation>
    <scope>NUCLEOTIDE SEQUENCE</scope>
    <source>
        <strain evidence="1">CQZ9-1</strain>
    </source>
</reference>
<protein>
    <submittedName>
        <fullName evidence="1">DUF29 domain-containing protein</fullName>
    </submittedName>
</protein>
<gene>
    <name evidence="1" type="ORF">J1C48_15190</name>
</gene>
<dbReference type="PANTHER" id="PTHR34235">
    <property type="entry name" value="SLR1203 PROTEIN-RELATED"/>
    <property type="match status" value="1"/>
</dbReference>
<proteinExistence type="predicted"/>
<evidence type="ECO:0000313" key="1">
    <source>
        <dbReference type="EMBL" id="MBO0663923.1"/>
    </source>
</evidence>
<organism evidence="1 2">
    <name type="scientific">Jiella flava</name>
    <dbReference type="NCBI Taxonomy" id="2816857"/>
    <lineage>
        <taxon>Bacteria</taxon>
        <taxon>Pseudomonadati</taxon>
        <taxon>Pseudomonadota</taxon>
        <taxon>Alphaproteobacteria</taxon>
        <taxon>Hyphomicrobiales</taxon>
        <taxon>Aurantimonadaceae</taxon>
        <taxon>Jiella</taxon>
    </lineage>
</organism>
<sequence length="154" mass="17672">MSLAKDKPSLEGPILYENDFTAWASQQADLLRARRLSEIDLPNLVEEIESLGNEQLHALESFYILVISHLLKWQFQPERRSRSWDLTIYESRGQIVRREKRSPSLRARAQEIVNEIYPDARGSASKETGLSLATFPESCPYTAAQLRDHGFLPE</sequence>
<dbReference type="EMBL" id="JAFMPP010000014">
    <property type="protein sequence ID" value="MBO0663923.1"/>
    <property type="molecule type" value="Genomic_DNA"/>
</dbReference>
<dbReference type="Gene3D" id="1.20.1220.20">
    <property type="entry name" value="Uncharcterised protein PF01724"/>
    <property type="match status" value="1"/>
</dbReference>
<dbReference type="RefSeq" id="WP_207258840.1">
    <property type="nucleotide sequence ID" value="NZ_JAFMPP010000014.1"/>
</dbReference>
<name>A0A939FXR1_9HYPH</name>
<dbReference type="InterPro" id="IPR002636">
    <property type="entry name" value="DUF29"/>
</dbReference>
<dbReference type="Proteomes" id="UP000664122">
    <property type="component" value="Unassembled WGS sequence"/>
</dbReference>
<dbReference type="AlphaFoldDB" id="A0A939FXR1"/>
<dbReference type="Pfam" id="PF01724">
    <property type="entry name" value="DUF29"/>
    <property type="match status" value="1"/>
</dbReference>
<evidence type="ECO:0000313" key="2">
    <source>
        <dbReference type="Proteomes" id="UP000664122"/>
    </source>
</evidence>
<accession>A0A939FXR1</accession>
<keyword evidence="2" id="KW-1185">Reference proteome</keyword>
<comment type="caution">
    <text evidence="1">The sequence shown here is derived from an EMBL/GenBank/DDBJ whole genome shotgun (WGS) entry which is preliminary data.</text>
</comment>